<accession>A0A6J6N9A1</accession>
<feature type="domain" description="Response regulatory" evidence="4">
    <location>
        <begin position="3"/>
        <end position="118"/>
    </location>
</feature>
<keyword evidence="1" id="KW-0597">Phosphoprotein</keyword>
<organism evidence="5">
    <name type="scientific">freshwater metagenome</name>
    <dbReference type="NCBI Taxonomy" id="449393"/>
    <lineage>
        <taxon>unclassified sequences</taxon>
        <taxon>metagenomes</taxon>
        <taxon>ecological metagenomes</taxon>
    </lineage>
</organism>
<dbReference type="GO" id="GO:0000160">
    <property type="term" value="P:phosphorelay signal transduction system"/>
    <property type="evidence" value="ECO:0007669"/>
    <property type="project" value="InterPro"/>
</dbReference>
<proteinExistence type="predicted"/>
<dbReference type="SUPFAM" id="SSF46894">
    <property type="entry name" value="C-terminal effector domain of the bipartite response regulators"/>
    <property type="match status" value="1"/>
</dbReference>
<dbReference type="PROSITE" id="PS50043">
    <property type="entry name" value="HTH_LUXR_2"/>
    <property type="match status" value="1"/>
</dbReference>
<dbReference type="SMART" id="SM00421">
    <property type="entry name" value="HTH_LUXR"/>
    <property type="match status" value="1"/>
</dbReference>
<dbReference type="AlphaFoldDB" id="A0A6J6N9A1"/>
<evidence type="ECO:0000259" key="4">
    <source>
        <dbReference type="PROSITE" id="PS50110"/>
    </source>
</evidence>
<dbReference type="Gene3D" id="3.40.50.2300">
    <property type="match status" value="1"/>
</dbReference>
<dbReference type="PROSITE" id="PS00622">
    <property type="entry name" value="HTH_LUXR_1"/>
    <property type="match status" value="1"/>
</dbReference>
<dbReference type="InterPro" id="IPR016032">
    <property type="entry name" value="Sig_transdc_resp-reg_C-effctor"/>
</dbReference>
<dbReference type="InterPro" id="IPR011006">
    <property type="entry name" value="CheY-like_superfamily"/>
</dbReference>
<evidence type="ECO:0000259" key="3">
    <source>
        <dbReference type="PROSITE" id="PS50043"/>
    </source>
</evidence>
<dbReference type="PANTHER" id="PTHR45566:SF2">
    <property type="entry name" value="NARL SUBFAMILY"/>
    <property type="match status" value="1"/>
</dbReference>
<dbReference type="PROSITE" id="PS50110">
    <property type="entry name" value="RESPONSE_REGULATORY"/>
    <property type="match status" value="1"/>
</dbReference>
<gene>
    <name evidence="5" type="ORF">UFOPK2359_00737</name>
</gene>
<dbReference type="InterPro" id="IPR051015">
    <property type="entry name" value="EvgA-like"/>
</dbReference>
<dbReference type="GO" id="GO:0003677">
    <property type="term" value="F:DNA binding"/>
    <property type="evidence" value="ECO:0007669"/>
    <property type="project" value="UniProtKB-KW"/>
</dbReference>
<keyword evidence="2" id="KW-0238">DNA-binding</keyword>
<dbReference type="EMBL" id="CAEZXG010000039">
    <property type="protein sequence ID" value="CAB4681658.1"/>
    <property type="molecule type" value="Genomic_DNA"/>
</dbReference>
<dbReference type="CDD" id="cd17535">
    <property type="entry name" value="REC_NarL-like"/>
    <property type="match status" value="1"/>
</dbReference>
<dbReference type="InterPro" id="IPR000792">
    <property type="entry name" value="Tscrpt_reg_LuxR_C"/>
</dbReference>
<protein>
    <submittedName>
        <fullName evidence="5">Unannotated protein</fullName>
    </submittedName>
</protein>
<sequence length="203" mass="21914">MIRVVIIDDHTIVREGLKRALSSAGYEVTGEAASQAEARAVIAHINPDVIIVDLNLTDGSGFDIILWARKISKTIGVVVLTLSQDDSHILAAMRAGASAYVNKTAAISELLSAIEFATKSPLSFSAQGINRAIMARKKSFHLTARELDVLALLPSGNTTQMIAKTLFLSQSTVKTHLISIFRKLEVSNRTAAVNKARIHKLVV</sequence>
<evidence type="ECO:0000313" key="5">
    <source>
        <dbReference type="EMBL" id="CAB4681658.1"/>
    </source>
</evidence>
<dbReference type="SUPFAM" id="SSF52172">
    <property type="entry name" value="CheY-like"/>
    <property type="match status" value="1"/>
</dbReference>
<name>A0A6J6N9A1_9ZZZZ</name>
<dbReference type="PRINTS" id="PR00038">
    <property type="entry name" value="HTHLUXR"/>
</dbReference>
<feature type="domain" description="HTH luxR-type" evidence="3">
    <location>
        <begin position="135"/>
        <end position="200"/>
    </location>
</feature>
<dbReference type="Pfam" id="PF00072">
    <property type="entry name" value="Response_reg"/>
    <property type="match status" value="1"/>
</dbReference>
<dbReference type="GO" id="GO:0006355">
    <property type="term" value="P:regulation of DNA-templated transcription"/>
    <property type="evidence" value="ECO:0007669"/>
    <property type="project" value="InterPro"/>
</dbReference>
<dbReference type="InterPro" id="IPR036388">
    <property type="entry name" value="WH-like_DNA-bd_sf"/>
</dbReference>
<reference evidence="5" key="1">
    <citation type="submission" date="2020-05" db="EMBL/GenBank/DDBJ databases">
        <authorList>
            <person name="Chiriac C."/>
            <person name="Salcher M."/>
            <person name="Ghai R."/>
            <person name="Kavagutti S V."/>
        </authorList>
    </citation>
    <scope>NUCLEOTIDE SEQUENCE</scope>
</reference>
<dbReference type="PANTHER" id="PTHR45566">
    <property type="entry name" value="HTH-TYPE TRANSCRIPTIONAL REGULATOR YHJB-RELATED"/>
    <property type="match status" value="1"/>
</dbReference>
<dbReference type="CDD" id="cd06170">
    <property type="entry name" value="LuxR_C_like"/>
    <property type="match status" value="1"/>
</dbReference>
<evidence type="ECO:0000256" key="2">
    <source>
        <dbReference type="ARBA" id="ARBA00023125"/>
    </source>
</evidence>
<dbReference type="Gene3D" id="1.10.10.10">
    <property type="entry name" value="Winged helix-like DNA-binding domain superfamily/Winged helix DNA-binding domain"/>
    <property type="match status" value="1"/>
</dbReference>
<dbReference type="SMART" id="SM00448">
    <property type="entry name" value="REC"/>
    <property type="match status" value="1"/>
</dbReference>
<evidence type="ECO:0000256" key="1">
    <source>
        <dbReference type="ARBA" id="ARBA00022553"/>
    </source>
</evidence>
<dbReference type="Pfam" id="PF00196">
    <property type="entry name" value="GerE"/>
    <property type="match status" value="1"/>
</dbReference>
<dbReference type="InterPro" id="IPR001789">
    <property type="entry name" value="Sig_transdc_resp-reg_receiver"/>
</dbReference>
<dbReference type="InterPro" id="IPR058245">
    <property type="entry name" value="NreC/VraR/RcsB-like_REC"/>
</dbReference>